<dbReference type="RefSeq" id="WP_095998804.1">
    <property type="nucleotide sequence ID" value="NZ_NSLI01000004.1"/>
</dbReference>
<evidence type="ECO:0000256" key="1">
    <source>
        <dbReference type="ARBA" id="ARBA00004117"/>
    </source>
</evidence>
<feature type="transmembrane region" description="Helical" evidence="9">
    <location>
        <begin position="6"/>
        <end position="30"/>
    </location>
</feature>
<gene>
    <name evidence="10" type="ORF">CKY28_13005</name>
</gene>
<keyword evidence="11" id="KW-1185">Reference proteome</keyword>
<dbReference type="GO" id="GO:0044781">
    <property type="term" value="P:bacterial-type flagellum organization"/>
    <property type="evidence" value="ECO:0007669"/>
    <property type="project" value="InterPro"/>
</dbReference>
<dbReference type="AlphaFoldDB" id="A0A2A2SCR2"/>
<accession>A0A2A2SCR2</accession>
<comment type="caution">
    <text evidence="10">The sequence shown here is derived from an EMBL/GenBank/DDBJ whole genome shotgun (WGS) entry which is preliminary data.</text>
</comment>
<comment type="similarity">
    <text evidence="8">Belongs to the FliO/MopB family.</text>
</comment>
<comment type="subcellular location">
    <subcellularLocation>
        <location evidence="1">Bacterial flagellum basal body</location>
    </subcellularLocation>
    <subcellularLocation>
        <location evidence="2">Cell membrane</location>
    </subcellularLocation>
</comment>
<dbReference type="OrthoDB" id="7567486at2"/>
<dbReference type="Pfam" id="PF04347">
    <property type="entry name" value="FliO"/>
    <property type="match status" value="1"/>
</dbReference>
<keyword evidence="5 9" id="KW-1133">Transmembrane helix</keyword>
<protein>
    <submittedName>
        <fullName evidence="10">Flagellar biosynthetic protein FliO</fullName>
    </submittedName>
</protein>
<reference evidence="11" key="1">
    <citation type="submission" date="2017-09" db="EMBL/GenBank/DDBJ databases">
        <authorList>
            <person name="Feng G."/>
            <person name="Zhu H."/>
        </authorList>
    </citation>
    <scope>NUCLEOTIDE SEQUENCE [LARGE SCALE GENOMIC DNA]</scope>
    <source>
        <strain evidence="11">1PNM-20</strain>
    </source>
</reference>
<keyword evidence="7" id="KW-0975">Bacterial flagellum</keyword>
<evidence type="ECO:0000256" key="7">
    <source>
        <dbReference type="ARBA" id="ARBA00023143"/>
    </source>
</evidence>
<evidence type="ECO:0000256" key="6">
    <source>
        <dbReference type="ARBA" id="ARBA00023136"/>
    </source>
</evidence>
<evidence type="ECO:0000256" key="9">
    <source>
        <dbReference type="SAM" id="Phobius"/>
    </source>
</evidence>
<dbReference type="PANTHER" id="PTHR38766">
    <property type="entry name" value="FLAGELLAR PROTEIN FLIO"/>
    <property type="match status" value="1"/>
</dbReference>
<keyword evidence="10" id="KW-0969">Cilium</keyword>
<dbReference type="GO" id="GO:0009425">
    <property type="term" value="C:bacterial-type flagellum basal body"/>
    <property type="evidence" value="ECO:0007669"/>
    <property type="project" value="UniProtKB-SubCell"/>
</dbReference>
<organism evidence="10 11">
    <name type="scientific">Sphingomonas lenta</name>
    <dbReference type="NCBI Taxonomy" id="1141887"/>
    <lineage>
        <taxon>Bacteria</taxon>
        <taxon>Pseudomonadati</taxon>
        <taxon>Pseudomonadota</taxon>
        <taxon>Alphaproteobacteria</taxon>
        <taxon>Sphingomonadales</taxon>
        <taxon>Sphingomonadaceae</taxon>
        <taxon>Sphingomonas</taxon>
    </lineage>
</organism>
<dbReference type="GO" id="GO:0005886">
    <property type="term" value="C:plasma membrane"/>
    <property type="evidence" value="ECO:0007669"/>
    <property type="project" value="UniProtKB-SubCell"/>
</dbReference>
<keyword evidence="3" id="KW-1003">Cell membrane</keyword>
<evidence type="ECO:0000256" key="8">
    <source>
        <dbReference type="ARBA" id="ARBA00037937"/>
    </source>
</evidence>
<dbReference type="EMBL" id="NSLI01000004">
    <property type="protein sequence ID" value="PAX06980.1"/>
    <property type="molecule type" value="Genomic_DNA"/>
</dbReference>
<dbReference type="Proteomes" id="UP000218151">
    <property type="component" value="Unassembled WGS sequence"/>
</dbReference>
<evidence type="ECO:0000256" key="5">
    <source>
        <dbReference type="ARBA" id="ARBA00022989"/>
    </source>
</evidence>
<evidence type="ECO:0000256" key="4">
    <source>
        <dbReference type="ARBA" id="ARBA00022692"/>
    </source>
</evidence>
<evidence type="ECO:0000313" key="10">
    <source>
        <dbReference type="EMBL" id="PAX06980.1"/>
    </source>
</evidence>
<name>A0A2A2SCR2_9SPHN</name>
<dbReference type="PANTHER" id="PTHR38766:SF1">
    <property type="entry name" value="FLAGELLAR PROTEIN FLIO"/>
    <property type="match status" value="1"/>
</dbReference>
<dbReference type="InterPro" id="IPR022781">
    <property type="entry name" value="Flagellar_biosynth_FliO"/>
</dbReference>
<evidence type="ECO:0000313" key="11">
    <source>
        <dbReference type="Proteomes" id="UP000218151"/>
    </source>
</evidence>
<keyword evidence="10" id="KW-0966">Cell projection</keyword>
<dbReference type="InterPro" id="IPR052205">
    <property type="entry name" value="FliO/MopB"/>
</dbReference>
<keyword evidence="4 9" id="KW-0812">Transmembrane</keyword>
<evidence type="ECO:0000256" key="3">
    <source>
        <dbReference type="ARBA" id="ARBA00022475"/>
    </source>
</evidence>
<sequence length="108" mass="11565">MDSTLGAAFSGLLGTLIALAFVLGLAYLSLKFLRRWQDRFAGPPDGGPQRRLRFVRALPVGQRERLILVEAEGELMLIGVSAGSVTLLRNWGPAPDGDADDATTDARA</sequence>
<proteinExistence type="inferred from homology"/>
<evidence type="ECO:0000256" key="2">
    <source>
        <dbReference type="ARBA" id="ARBA00004236"/>
    </source>
</evidence>
<keyword evidence="10" id="KW-0282">Flagellum</keyword>
<keyword evidence="6 9" id="KW-0472">Membrane</keyword>